<protein>
    <submittedName>
        <fullName evidence="3">Uncharacterized protein</fullName>
    </submittedName>
</protein>
<feature type="transmembrane region" description="Helical" evidence="2">
    <location>
        <begin position="7"/>
        <end position="28"/>
    </location>
</feature>
<gene>
    <name evidence="3" type="ORF">COT03_01385</name>
</gene>
<dbReference type="Proteomes" id="UP000229502">
    <property type="component" value="Unassembled WGS sequence"/>
</dbReference>
<evidence type="ECO:0000256" key="2">
    <source>
        <dbReference type="SAM" id="Phobius"/>
    </source>
</evidence>
<evidence type="ECO:0000313" key="4">
    <source>
        <dbReference type="Proteomes" id="UP000229502"/>
    </source>
</evidence>
<evidence type="ECO:0000313" key="3">
    <source>
        <dbReference type="EMBL" id="PIU35387.1"/>
    </source>
</evidence>
<keyword evidence="2" id="KW-0472">Membrane</keyword>
<feature type="compositionally biased region" description="Polar residues" evidence="1">
    <location>
        <begin position="81"/>
        <end position="99"/>
    </location>
</feature>
<keyword evidence="2" id="KW-0812">Transmembrane</keyword>
<accession>A0A2M6YRF6</accession>
<name>A0A2M6YRF6_9BACT</name>
<evidence type="ECO:0000256" key="1">
    <source>
        <dbReference type="SAM" id="MobiDB-lite"/>
    </source>
</evidence>
<dbReference type="AlphaFoldDB" id="A0A2M6YRF6"/>
<keyword evidence="2" id="KW-1133">Transmembrane helix</keyword>
<sequence>MSKILKILLIIFGILVVANFSVLDFFFVKDRFIEKKTQEASESETVVGEQSKIATDSCGLSCQQEISQKIDEELSRLPSPAGQSSVSPSAPTKTPTQPNGKPKVVYIPLAADGTVASASWTNVVPSEFYFDLSSYPGAKEVRFETYLLSLNNDLVTARMYDATNKRAVDFSDLQTTSSTFTRIESSPLVIWRGNNKYTIQLRSVNGTQAQLKDARLKILY</sequence>
<reference evidence="4" key="1">
    <citation type="submission" date="2017-09" db="EMBL/GenBank/DDBJ databases">
        <title>Depth-based differentiation of microbial function through sediment-hosted aquifers and enrichment of novel symbionts in the deep terrestrial subsurface.</title>
        <authorList>
            <person name="Probst A.J."/>
            <person name="Ladd B."/>
            <person name="Jarett J.K."/>
            <person name="Geller-Mcgrath D.E."/>
            <person name="Sieber C.M.K."/>
            <person name="Emerson J.B."/>
            <person name="Anantharaman K."/>
            <person name="Thomas B.C."/>
            <person name="Malmstrom R."/>
            <person name="Stieglmeier M."/>
            <person name="Klingl A."/>
            <person name="Woyke T."/>
            <person name="Ryan C.M."/>
            <person name="Banfield J.F."/>
        </authorList>
    </citation>
    <scope>NUCLEOTIDE SEQUENCE [LARGE SCALE GENOMIC DNA]</scope>
</reference>
<comment type="caution">
    <text evidence="3">The sequence shown here is derived from an EMBL/GenBank/DDBJ whole genome shotgun (WGS) entry which is preliminary data.</text>
</comment>
<proteinExistence type="predicted"/>
<organism evidence="3 4">
    <name type="scientific">Candidatus Shapirobacteria bacterium CG07_land_8_20_14_0_80_39_18</name>
    <dbReference type="NCBI Taxonomy" id="1974882"/>
    <lineage>
        <taxon>Bacteria</taxon>
        <taxon>Candidatus Shapironibacteriota</taxon>
    </lineage>
</organism>
<dbReference type="EMBL" id="PEWZ01000071">
    <property type="protein sequence ID" value="PIU35387.1"/>
    <property type="molecule type" value="Genomic_DNA"/>
</dbReference>
<feature type="region of interest" description="Disordered" evidence="1">
    <location>
        <begin position="77"/>
        <end position="101"/>
    </location>
</feature>